<dbReference type="Proteomes" id="UP000009159">
    <property type="component" value="Chromosome"/>
</dbReference>
<comment type="catalytic activity">
    <reaction evidence="13">
        <text>a di-trans,poly-cis-dolichyl phosphate + UDP-alpha-D-glucose = a di-trans,poly-cis-dolichyl beta-D-glucosyl phosphate + UDP</text>
        <dbReference type="Rhea" id="RHEA:15401"/>
        <dbReference type="Rhea" id="RHEA-COMP:19498"/>
        <dbReference type="Rhea" id="RHEA-COMP:19502"/>
        <dbReference type="ChEBI" id="CHEBI:57525"/>
        <dbReference type="ChEBI" id="CHEBI:57683"/>
        <dbReference type="ChEBI" id="CHEBI:58223"/>
        <dbReference type="ChEBI" id="CHEBI:58885"/>
        <dbReference type="EC" id="2.4.1.117"/>
    </reaction>
    <physiologicalReaction direction="left-to-right" evidence="13">
        <dbReference type="Rhea" id="RHEA:15402"/>
    </physiologicalReaction>
</comment>
<evidence type="ECO:0000313" key="18">
    <source>
        <dbReference type="Proteomes" id="UP000009159"/>
    </source>
</evidence>
<comment type="pathway">
    <text evidence="3">Protein modification; protein glycosylation.</text>
</comment>
<evidence type="ECO:0000256" key="9">
    <source>
        <dbReference type="ARBA" id="ARBA00022824"/>
    </source>
</evidence>
<evidence type="ECO:0000256" key="1">
    <source>
        <dbReference type="ARBA" id="ARBA00004141"/>
    </source>
</evidence>
<dbReference type="InterPro" id="IPR029044">
    <property type="entry name" value="Nucleotide-diphossugar_trans"/>
</dbReference>
<dbReference type="CDD" id="cd04188">
    <property type="entry name" value="DPG_synthase"/>
    <property type="match status" value="1"/>
</dbReference>
<dbReference type="GO" id="GO:0000271">
    <property type="term" value="P:polysaccharide biosynthetic process"/>
    <property type="evidence" value="ECO:0007669"/>
    <property type="project" value="InterPro"/>
</dbReference>
<evidence type="ECO:0000256" key="10">
    <source>
        <dbReference type="ARBA" id="ARBA00022968"/>
    </source>
</evidence>
<dbReference type="AlphaFoldDB" id="A1TDF2"/>
<evidence type="ECO:0000256" key="5">
    <source>
        <dbReference type="ARBA" id="ARBA00012583"/>
    </source>
</evidence>
<feature type="domain" description="Glycosyltransferase 2-like" evidence="15">
    <location>
        <begin position="48"/>
        <end position="213"/>
    </location>
</feature>
<dbReference type="SUPFAM" id="SSF53448">
    <property type="entry name" value="Nucleotide-diphospho-sugar transferases"/>
    <property type="match status" value="1"/>
</dbReference>
<keyword evidence="11 14" id="KW-1133">Transmembrane helix</keyword>
<evidence type="ECO:0000256" key="6">
    <source>
        <dbReference type="ARBA" id="ARBA00022676"/>
    </source>
</evidence>
<keyword evidence="6" id="KW-0328">Glycosyltransferase</keyword>
<sequence>MSTRPENTMDAMTDLALQSGLRCAERPFGARPNAALVARATGAPVLDVVVPVYNEQAALADSVHRLHRYLSESVPFPARITIADNASVDDTPRIAAELAAELSGVRVVRLEEKGRGRALHQVWAESDAAVLVYMDVDLSTDLAALAPLVAPLISGHSDLAIGTRLARGARVRRGPKREIISRCYNLILKSTLSAGFSDAQCGFKAIRADVAAQLLPYVEDTGWFFDTELLVLAERSGLRIHEVPVDWVDDPDSRVDIVATAAADLKGIGRLLRGFASGAIPVNAIAAQLGNSRAAAPPRSLLRQAVRFGTVGIASTLAYILLFMLLQGWAGAQLANLIALLLTAIGNTAANRRFTFGIGGRPHLARNHVEGLIVFGIALAITSGALGLLHAATASPHHLVELGVLVTANLLATVVRFVLLRGWVFHPRRTHTEGSTQ</sequence>
<evidence type="ECO:0000259" key="16">
    <source>
        <dbReference type="Pfam" id="PF04138"/>
    </source>
</evidence>
<dbReference type="Pfam" id="PF04138">
    <property type="entry name" value="GtrA_DPMS_TM"/>
    <property type="match status" value="1"/>
</dbReference>
<protein>
    <recommendedName>
        <fullName evidence="5">dolichyl-phosphate beta-glucosyltransferase</fullName>
        <ecNumber evidence="5">2.4.1.117</ecNumber>
    </recommendedName>
</protein>
<feature type="transmembrane region" description="Helical" evidence="14">
    <location>
        <begin position="398"/>
        <end position="419"/>
    </location>
</feature>
<dbReference type="FunFam" id="3.90.550.10:FF:000131">
    <property type="entry name" value="Glycosyl transferase"/>
    <property type="match status" value="1"/>
</dbReference>
<evidence type="ECO:0000256" key="4">
    <source>
        <dbReference type="ARBA" id="ARBA00006739"/>
    </source>
</evidence>
<comment type="similarity">
    <text evidence="4">Belongs to the glycosyltransferase 2 family.</text>
</comment>
<keyword evidence="10" id="KW-0735">Signal-anchor</keyword>
<dbReference type="InterPro" id="IPR035518">
    <property type="entry name" value="DPG_synthase"/>
</dbReference>
<gene>
    <name evidence="17" type="ordered locus">Mvan_4426</name>
</gene>
<dbReference type="GO" id="GO:0004581">
    <property type="term" value="F:dolichyl-phosphate beta-glucosyltransferase activity"/>
    <property type="evidence" value="ECO:0007669"/>
    <property type="project" value="UniProtKB-EC"/>
</dbReference>
<evidence type="ECO:0000256" key="3">
    <source>
        <dbReference type="ARBA" id="ARBA00004922"/>
    </source>
</evidence>
<dbReference type="GO" id="GO:0016020">
    <property type="term" value="C:membrane"/>
    <property type="evidence" value="ECO:0007669"/>
    <property type="project" value="UniProtKB-SubCell"/>
</dbReference>
<dbReference type="STRING" id="350058.Mvan_4426"/>
<dbReference type="eggNOG" id="COG1215">
    <property type="taxonomic scope" value="Bacteria"/>
</dbReference>
<reference evidence="17" key="1">
    <citation type="submission" date="2006-12" db="EMBL/GenBank/DDBJ databases">
        <title>Complete sequence of Mycobacterium vanbaalenii PYR-1.</title>
        <authorList>
            <consortium name="US DOE Joint Genome Institute"/>
            <person name="Copeland A."/>
            <person name="Lucas S."/>
            <person name="Lapidus A."/>
            <person name="Barry K."/>
            <person name="Detter J.C."/>
            <person name="Glavina del Rio T."/>
            <person name="Hammon N."/>
            <person name="Israni S."/>
            <person name="Dalin E."/>
            <person name="Tice H."/>
            <person name="Pitluck S."/>
            <person name="Singan V."/>
            <person name="Schmutz J."/>
            <person name="Larimer F."/>
            <person name="Land M."/>
            <person name="Hauser L."/>
            <person name="Kyrpides N."/>
            <person name="Anderson I.J."/>
            <person name="Miller C."/>
            <person name="Richardson P."/>
        </authorList>
    </citation>
    <scope>NUCLEOTIDE SEQUENCE [LARGE SCALE GENOMIC DNA]</scope>
    <source>
        <strain evidence="17">PYR-1</strain>
    </source>
</reference>
<keyword evidence="9" id="KW-0256">Endoplasmic reticulum</keyword>
<comment type="subcellular location">
    <subcellularLocation>
        <location evidence="2">Endoplasmic reticulum membrane</location>
        <topology evidence="2">Single-pass membrane protein</topology>
    </subcellularLocation>
    <subcellularLocation>
        <location evidence="1">Membrane</location>
        <topology evidence="1">Multi-pass membrane protein</topology>
    </subcellularLocation>
</comment>
<dbReference type="InterPro" id="IPR007267">
    <property type="entry name" value="GtrA_DPMS_TM"/>
</dbReference>
<evidence type="ECO:0000256" key="14">
    <source>
        <dbReference type="SAM" id="Phobius"/>
    </source>
</evidence>
<feature type="transmembrane region" description="Helical" evidence="14">
    <location>
        <begin position="305"/>
        <end position="326"/>
    </location>
</feature>
<dbReference type="KEGG" id="mva:Mvan_4426"/>
<keyword evidence="8 14" id="KW-0812">Transmembrane</keyword>
<evidence type="ECO:0000259" key="15">
    <source>
        <dbReference type="Pfam" id="PF00535"/>
    </source>
</evidence>
<evidence type="ECO:0000256" key="7">
    <source>
        <dbReference type="ARBA" id="ARBA00022679"/>
    </source>
</evidence>
<keyword evidence="18" id="KW-1185">Reference proteome</keyword>
<feature type="domain" description="GtrA/DPMS transmembrane" evidence="16">
    <location>
        <begin position="307"/>
        <end position="425"/>
    </location>
</feature>
<accession>A1TDF2</accession>
<evidence type="ECO:0000256" key="13">
    <source>
        <dbReference type="ARBA" id="ARBA00045097"/>
    </source>
</evidence>
<dbReference type="EC" id="2.4.1.117" evidence="5"/>
<name>A1TDF2_MYCVP</name>
<dbReference type="CAZy" id="GT2">
    <property type="family name" value="Glycosyltransferase Family 2"/>
</dbReference>
<feature type="transmembrane region" description="Helical" evidence="14">
    <location>
        <begin position="371"/>
        <end position="392"/>
    </location>
</feature>
<dbReference type="Pfam" id="PF00535">
    <property type="entry name" value="Glycos_transf_2"/>
    <property type="match status" value="1"/>
</dbReference>
<evidence type="ECO:0000256" key="8">
    <source>
        <dbReference type="ARBA" id="ARBA00022692"/>
    </source>
</evidence>
<evidence type="ECO:0000256" key="12">
    <source>
        <dbReference type="ARBA" id="ARBA00023136"/>
    </source>
</evidence>
<keyword evidence="7 17" id="KW-0808">Transferase</keyword>
<keyword evidence="12 14" id="KW-0472">Membrane</keyword>
<evidence type="ECO:0000313" key="17">
    <source>
        <dbReference type="EMBL" id="ABM15202.1"/>
    </source>
</evidence>
<evidence type="ECO:0000256" key="2">
    <source>
        <dbReference type="ARBA" id="ARBA00004389"/>
    </source>
</evidence>
<dbReference type="GO" id="GO:0006487">
    <property type="term" value="P:protein N-linked glycosylation"/>
    <property type="evidence" value="ECO:0007669"/>
    <property type="project" value="TreeGrafter"/>
</dbReference>
<dbReference type="PANTHER" id="PTHR10859">
    <property type="entry name" value="GLYCOSYL TRANSFERASE"/>
    <property type="match status" value="1"/>
</dbReference>
<organism evidence="17 18">
    <name type="scientific">Mycolicibacterium vanbaalenii (strain DSM 7251 / JCM 13017 / BCRC 16820 / KCTC 9966 / NRRL B-24157 / PYR-1)</name>
    <name type="common">Mycobacterium vanbaalenii</name>
    <dbReference type="NCBI Taxonomy" id="350058"/>
    <lineage>
        <taxon>Bacteria</taxon>
        <taxon>Bacillati</taxon>
        <taxon>Actinomycetota</taxon>
        <taxon>Actinomycetes</taxon>
        <taxon>Mycobacteriales</taxon>
        <taxon>Mycobacteriaceae</taxon>
        <taxon>Mycolicibacterium</taxon>
    </lineage>
</organism>
<dbReference type="Gene3D" id="3.90.550.10">
    <property type="entry name" value="Spore Coat Polysaccharide Biosynthesis Protein SpsA, Chain A"/>
    <property type="match status" value="1"/>
</dbReference>
<dbReference type="InterPro" id="IPR001173">
    <property type="entry name" value="Glyco_trans_2-like"/>
</dbReference>
<dbReference type="HOGENOM" id="CLU_033536_3_0_11"/>
<feature type="transmembrane region" description="Helical" evidence="14">
    <location>
        <begin position="332"/>
        <end position="350"/>
    </location>
</feature>
<proteinExistence type="inferred from homology"/>
<evidence type="ECO:0000256" key="11">
    <source>
        <dbReference type="ARBA" id="ARBA00022989"/>
    </source>
</evidence>
<dbReference type="EMBL" id="CP000511">
    <property type="protein sequence ID" value="ABM15202.1"/>
    <property type="molecule type" value="Genomic_DNA"/>
</dbReference>
<dbReference type="PANTHER" id="PTHR10859:SF91">
    <property type="entry name" value="DOLICHYL-PHOSPHATE BETA-GLUCOSYLTRANSFERASE"/>
    <property type="match status" value="1"/>
</dbReference>